<name>A0A7W9GV56_9ACTN</name>
<organism evidence="2 3">
    <name type="scientific">Jiangella mangrovi</name>
    <dbReference type="NCBI Taxonomy" id="1524084"/>
    <lineage>
        <taxon>Bacteria</taxon>
        <taxon>Bacillati</taxon>
        <taxon>Actinomycetota</taxon>
        <taxon>Actinomycetes</taxon>
        <taxon>Jiangellales</taxon>
        <taxon>Jiangellaceae</taxon>
        <taxon>Jiangella</taxon>
    </lineage>
</organism>
<feature type="region of interest" description="Disordered" evidence="1">
    <location>
        <begin position="45"/>
        <end position="78"/>
    </location>
</feature>
<dbReference type="EMBL" id="JACHMM010000001">
    <property type="protein sequence ID" value="MBB5790668.1"/>
    <property type="molecule type" value="Genomic_DNA"/>
</dbReference>
<feature type="region of interest" description="Disordered" evidence="1">
    <location>
        <begin position="1"/>
        <end position="29"/>
    </location>
</feature>
<evidence type="ECO:0000256" key="1">
    <source>
        <dbReference type="SAM" id="MobiDB-lite"/>
    </source>
</evidence>
<protein>
    <submittedName>
        <fullName evidence="2">Uncharacterized protein</fullName>
    </submittedName>
</protein>
<dbReference type="Proteomes" id="UP000542813">
    <property type="component" value="Unassembled WGS sequence"/>
</dbReference>
<keyword evidence="3" id="KW-1185">Reference proteome</keyword>
<sequence>MREPLDVAVDAQPDLDLERTEPGGDGGSVRTLELLAVAGQRQLDRDLGAVRPAQRDRQRDAERARPRVPQCDRGRRPS</sequence>
<evidence type="ECO:0000313" key="2">
    <source>
        <dbReference type="EMBL" id="MBB5790668.1"/>
    </source>
</evidence>
<proteinExistence type="predicted"/>
<comment type="caution">
    <text evidence="2">The sequence shown here is derived from an EMBL/GenBank/DDBJ whole genome shotgun (WGS) entry which is preliminary data.</text>
</comment>
<evidence type="ECO:0000313" key="3">
    <source>
        <dbReference type="Proteomes" id="UP000542813"/>
    </source>
</evidence>
<gene>
    <name evidence="2" type="ORF">HD601_005243</name>
</gene>
<dbReference type="RefSeq" id="WP_246400407.1">
    <property type="nucleotide sequence ID" value="NZ_JACHMM010000001.1"/>
</dbReference>
<accession>A0A7W9GV56</accession>
<reference evidence="2 3" key="1">
    <citation type="submission" date="2020-08" db="EMBL/GenBank/DDBJ databases">
        <title>Sequencing the genomes of 1000 actinobacteria strains.</title>
        <authorList>
            <person name="Klenk H.-P."/>
        </authorList>
    </citation>
    <scope>NUCLEOTIDE SEQUENCE [LARGE SCALE GENOMIC DNA]</scope>
    <source>
        <strain evidence="2 3">DSM 102122</strain>
    </source>
</reference>
<dbReference type="AlphaFoldDB" id="A0A7W9GV56"/>